<dbReference type="EMBL" id="SZPZ01000004">
    <property type="protein sequence ID" value="TKK76215.1"/>
    <property type="molecule type" value="Genomic_DNA"/>
</dbReference>
<dbReference type="PANTHER" id="PTHR43329">
    <property type="entry name" value="EPOXIDE HYDROLASE"/>
    <property type="match status" value="1"/>
</dbReference>
<dbReference type="Proteomes" id="UP000305836">
    <property type="component" value="Unassembled WGS sequence"/>
</dbReference>
<gene>
    <name evidence="3" type="ORF">FDA38_27780</name>
</gene>
<dbReference type="InterPro" id="IPR000639">
    <property type="entry name" value="Epox_hydrolase-like"/>
</dbReference>
<dbReference type="Gene3D" id="3.40.50.1820">
    <property type="entry name" value="alpha/beta hydrolase"/>
    <property type="match status" value="1"/>
</dbReference>
<reference evidence="3 4" key="1">
    <citation type="submission" date="2019-04" db="EMBL/GenBank/DDBJ databases">
        <title>Kribbella sp. NEAU-THZ 27 nov., a novel actinomycete isolated from soil.</title>
        <authorList>
            <person name="Duan L."/>
        </authorList>
    </citation>
    <scope>NUCLEOTIDE SEQUENCE [LARGE SCALE GENOMIC DNA]</scope>
    <source>
        <strain evidence="4">NEAU-THZ27</strain>
    </source>
</reference>
<proteinExistence type="predicted"/>
<protein>
    <submittedName>
        <fullName evidence="3">Alpha/beta hydrolase</fullName>
    </submittedName>
</protein>
<name>A0A4U3LKG4_9ACTN</name>
<dbReference type="InterPro" id="IPR029058">
    <property type="entry name" value="AB_hydrolase_fold"/>
</dbReference>
<dbReference type="GO" id="GO:0016787">
    <property type="term" value="F:hydrolase activity"/>
    <property type="evidence" value="ECO:0007669"/>
    <property type="project" value="UniProtKB-KW"/>
</dbReference>
<organism evidence="3 4">
    <name type="scientific">Kribbella jiaozuonensis</name>
    <dbReference type="NCBI Taxonomy" id="2575441"/>
    <lineage>
        <taxon>Bacteria</taxon>
        <taxon>Bacillati</taxon>
        <taxon>Actinomycetota</taxon>
        <taxon>Actinomycetes</taxon>
        <taxon>Propionibacteriales</taxon>
        <taxon>Kribbellaceae</taxon>
        <taxon>Kribbella</taxon>
    </lineage>
</organism>
<dbReference type="InterPro" id="IPR000073">
    <property type="entry name" value="AB_hydrolase_1"/>
</dbReference>
<feature type="domain" description="AB hydrolase-1" evidence="2">
    <location>
        <begin position="9"/>
        <end position="256"/>
    </location>
</feature>
<dbReference type="Pfam" id="PF12697">
    <property type="entry name" value="Abhydrolase_6"/>
    <property type="match status" value="1"/>
</dbReference>
<evidence type="ECO:0000256" key="1">
    <source>
        <dbReference type="ARBA" id="ARBA00022801"/>
    </source>
</evidence>
<dbReference type="OrthoDB" id="9812774at2"/>
<evidence type="ECO:0000313" key="4">
    <source>
        <dbReference type="Proteomes" id="UP000305836"/>
    </source>
</evidence>
<evidence type="ECO:0000313" key="3">
    <source>
        <dbReference type="EMBL" id="TKK76215.1"/>
    </source>
</evidence>
<evidence type="ECO:0000259" key="2">
    <source>
        <dbReference type="Pfam" id="PF12697"/>
    </source>
</evidence>
<sequence length="268" mass="28516">MTASNGWPVVLLHGWPVTERHWDSLLPLLSGSGFAPVPVALPGLGTPVGSATGFRKSDLADHLIDELSNRGLTRFSLVGHDWGGTVALLLAAAMPQAVNALVIEEEILPGIDVDIPAPGADYYPTWHGPFNRTPGLAEQLVPGREDAYYGTFLRQSAGPAGLDPDTLRSYIDAYTTADALEAGLGYYRARPDDITDVRRLQAKPIHTPVLALGGRYAMGTAVADGLRTLSTQVTGLVLEQSGHYPAEQEPEPTAEAIVDFLSQIGRGS</sequence>
<keyword evidence="4" id="KW-1185">Reference proteome</keyword>
<dbReference type="SUPFAM" id="SSF53474">
    <property type="entry name" value="alpha/beta-Hydrolases"/>
    <property type="match status" value="1"/>
</dbReference>
<keyword evidence="1 3" id="KW-0378">Hydrolase</keyword>
<comment type="caution">
    <text evidence="3">The sequence shown here is derived from an EMBL/GenBank/DDBJ whole genome shotgun (WGS) entry which is preliminary data.</text>
</comment>
<dbReference type="RefSeq" id="WP_137257083.1">
    <property type="nucleotide sequence ID" value="NZ_JBHSPQ010000003.1"/>
</dbReference>
<dbReference type="AlphaFoldDB" id="A0A4U3LKG4"/>
<accession>A0A4U3LKG4</accession>
<dbReference type="PRINTS" id="PR00412">
    <property type="entry name" value="EPOXHYDRLASE"/>
</dbReference>